<sequence>MEPYLLGSNGFIVMPETFGQGGEQWNGRAIGPTRISYGTEVGRIGKKRVISSGSDQCIEKPGQPEYFFASETGVMMSLEVPKGFASVLSYGAGYFRLAIFYLGVKPSCVTALKITHGESTGEKSIEWGHSRLTYNVQPKEVSPPDSNTSTKLQLAKVEPNQRKIIATSGLRKEIFVHNIFQSAGGCYVWIHNGHIKRSATTLSDEVSADFDI</sequence>
<name>W9ZXE1_FUSOX</name>
<reference evidence="1" key="1">
    <citation type="submission" date="2012-04" db="EMBL/GenBank/DDBJ databases">
        <title>The Genome Sequence of Fusarium oxysporum melonis.</title>
        <authorList>
            <consortium name="The Broad Institute Genome Sequencing Platform"/>
            <person name="Ma L.-J."/>
            <person name="Gale L.R."/>
            <person name="Schwartz D.C."/>
            <person name="Zhou S."/>
            <person name="Corby-Kistler H."/>
            <person name="Young S.K."/>
            <person name="Zeng Q."/>
            <person name="Gargeya S."/>
            <person name="Fitzgerald M."/>
            <person name="Haas B."/>
            <person name="Abouelleil A."/>
            <person name="Alvarado L."/>
            <person name="Arachchi H.M."/>
            <person name="Berlin A."/>
            <person name="Brown A."/>
            <person name="Chapman S.B."/>
            <person name="Chen Z."/>
            <person name="Dunbar C."/>
            <person name="Freedman E."/>
            <person name="Gearin G."/>
            <person name="Goldberg J."/>
            <person name="Griggs A."/>
            <person name="Gujja S."/>
            <person name="Heiman D."/>
            <person name="Howarth C."/>
            <person name="Larson L."/>
            <person name="Lui A."/>
            <person name="MacDonald P.J.P."/>
            <person name="Montmayeur A."/>
            <person name="Murphy C."/>
            <person name="Neiman D."/>
            <person name="Pearson M."/>
            <person name="Priest M."/>
            <person name="Roberts A."/>
            <person name="Saif S."/>
            <person name="Shea T."/>
            <person name="Shenoy N."/>
            <person name="Sisk P."/>
            <person name="Stolte C."/>
            <person name="Sykes S."/>
            <person name="Wortman J."/>
            <person name="Nusbaum C."/>
            <person name="Birren B."/>
        </authorList>
    </citation>
    <scope>NUCLEOTIDE SEQUENCE</scope>
    <source>
        <strain evidence="1">26406</strain>
    </source>
</reference>
<dbReference type="VEuPathDB" id="FungiDB:FOMG_17610"/>
<dbReference type="Proteomes" id="UP000030703">
    <property type="component" value="Unassembled WGS sequence"/>
</dbReference>
<organism evidence="1">
    <name type="scientific">Fusarium oxysporum f. sp. melonis 26406</name>
    <dbReference type="NCBI Taxonomy" id="1089452"/>
    <lineage>
        <taxon>Eukaryota</taxon>
        <taxon>Fungi</taxon>
        <taxon>Dikarya</taxon>
        <taxon>Ascomycota</taxon>
        <taxon>Pezizomycotina</taxon>
        <taxon>Sordariomycetes</taxon>
        <taxon>Hypocreomycetidae</taxon>
        <taxon>Hypocreales</taxon>
        <taxon>Nectriaceae</taxon>
        <taxon>Fusarium</taxon>
        <taxon>Fusarium oxysporum species complex</taxon>
    </lineage>
</organism>
<gene>
    <name evidence="1" type="ORF">FOMG_17610</name>
</gene>
<dbReference type="HOGENOM" id="CLU_113380_0_0_1"/>
<evidence type="ECO:0000313" key="1">
    <source>
        <dbReference type="EMBL" id="EXK25761.1"/>
    </source>
</evidence>
<dbReference type="EMBL" id="JH659383">
    <property type="protein sequence ID" value="EXK25761.1"/>
    <property type="molecule type" value="Genomic_DNA"/>
</dbReference>
<reference evidence="1" key="2">
    <citation type="submission" date="2012-05" db="EMBL/GenBank/DDBJ databases">
        <title>Annotation of the Genome Sequence of Fusarium oxysporum f. sp. melonis 26406.</title>
        <authorList>
            <consortium name="The Broad Institute Genomics Platform"/>
            <person name="Ma L.-J."/>
            <person name="Corby-Kistler H."/>
            <person name="Broz K."/>
            <person name="Gale L.R."/>
            <person name="Jonkers W."/>
            <person name="O'Donnell K."/>
            <person name="Ploetz R."/>
            <person name="Steinberg C."/>
            <person name="Schwartz D.C."/>
            <person name="VanEtten H."/>
            <person name="Zhou S."/>
            <person name="Young S.K."/>
            <person name="Zeng Q."/>
            <person name="Gargeya S."/>
            <person name="Fitzgerald M."/>
            <person name="Abouelleil A."/>
            <person name="Alvarado L."/>
            <person name="Chapman S.B."/>
            <person name="Gainer-Dewar J."/>
            <person name="Goldberg J."/>
            <person name="Griggs A."/>
            <person name="Gujja S."/>
            <person name="Hansen M."/>
            <person name="Howarth C."/>
            <person name="Imamovic A."/>
            <person name="Ireland A."/>
            <person name="Larimer J."/>
            <person name="McCowan C."/>
            <person name="Murphy C."/>
            <person name="Pearson M."/>
            <person name="Poon T.W."/>
            <person name="Priest M."/>
            <person name="Roberts A."/>
            <person name="Saif S."/>
            <person name="Shea T."/>
            <person name="Sykes S."/>
            <person name="Wortman J."/>
            <person name="Nusbaum C."/>
            <person name="Birren B."/>
        </authorList>
    </citation>
    <scope>NUCLEOTIDE SEQUENCE</scope>
    <source>
        <strain evidence="1">26406</strain>
    </source>
</reference>
<dbReference type="OrthoDB" id="4989210at2759"/>
<proteinExistence type="predicted"/>
<protein>
    <submittedName>
        <fullName evidence="1">Uncharacterized protein</fullName>
    </submittedName>
</protein>
<dbReference type="AlphaFoldDB" id="W9ZXE1"/>
<accession>W9ZXE1</accession>